<keyword evidence="4" id="KW-1185">Reference proteome</keyword>
<gene>
    <name evidence="3" type="ORF">FK529_00640</name>
</gene>
<accession>A0A5C5RE75</accession>
<sequence length="277" mass="28485">MFRATPGEPPASDATEVGGVTLPPGRTVASRSGEAIAWISADALPGDQLGALIRDLAAAFATTGLWPLQAHGRGQEGPDSWDGDVPGEAADDAAWSEGDLAQPWGDGELAGPQGTVGDALPVLVRLGAENPENEDPDADPDRPAAVTALAEAVPGADLPAGALDVEGAGALLLVPVARPADVPYALGWAGAADGGLSGTDVSSVLRSWEDRFGAVPVSIGDDALMVQVARPPQSPAQLDGVLAEHYAFCADNIDRGEGAEAYREGLTEWTHWSFWWE</sequence>
<evidence type="ECO:0000313" key="3">
    <source>
        <dbReference type="EMBL" id="TWS21160.1"/>
    </source>
</evidence>
<reference evidence="3 4" key="1">
    <citation type="submission" date="2019-06" db="EMBL/GenBank/DDBJ databases">
        <title>Tsukamurella conjunctivitidis sp. nov., Tsukamurella assacharolytica sp. nov. and Tsukamurella sputae sp. nov. isolated from patients with conjunctivitis, bacteraemia (lymphoma) and respiratory infection (sputum) in Hong Kong.</title>
        <authorList>
            <person name="Teng J.L.L."/>
            <person name="Lee H.H."/>
            <person name="Fong J.Y.H."/>
            <person name="Fok K.M.N."/>
            <person name="Lau S.K.P."/>
            <person name="Woo P.C.Y."/>
        </authorList>
    </citation>
    <scope>NUCLEOTIDE SEQUENCE [LARGE SCALE GENOMIC DNA]</scope>
    <source>
        <strain evidence="3 4">HKU71</strain>
    </source>
</reference>
<name>A0A5C5RE75_9ACTN</name>
<feature type="domain" description="DUF4253" evidence="2">
    <location>
        <begin position="171"/>
        <end position="277"/>
    </location>
</feature>
<dbReference type="RefSeq" id="WP_146558590.1">
    <property type="nucleotide sequence ID" value="NZ_VIGW01000001.1"/>
</dbReference>
<dbReference type="InterPro" id="IPR025349">
    <property type="entry name" value="DUF4253"/>
</dbReference>
<feature type="region of interest" description="Disordered" evidence="1">
    <location>
        <begin position="1"/>
        <end position="25"/>
    </location>
</feature>
<dbReference type="AlphaFoldDB" id="A0A5C5RE75"/>
<dbReference type="Proteomes" id="UP000317291">
    <property type="component" value="Unassembled WGS sequence"/>
</dbReference>
<evidence type="ECO:0000259" key="2">
    <source>
        <dbReference type="Pfam" id="PF14062"/>
    </source>
</evidence>
<organism evidence="3 4">
    <name type="scientific">Tsukamurella asaccharolytica</name>
    <dbReference type="NCBI Taxonomy" id="2592067"/>
    <lineage>
        <taxon>Bacteria</taxon>
        <taxon>Bacillati</taxon>
        <taxon>Actinomycetota</taxon>
        <taxon>Actinomycetes</taxon>
        <taxon>Mycobacteriales</taxon>
        <taxon>Tsukamurellaceae</taxon>
        <taxon>Tsukamurella</taxon>
    </lineage>
</organism>
<comment type="caution">
    <text evidence="3">The sequence shown here is derived from an EMBL/GenBank/DDBJ whole genome shotgun (WGS) entry which is preliminary data.</text>
</comment>
<evidence type="ECO:0000313" key="4">
    <source>
        <dbReference type="Proteomes" id="UP000317291"/>
    </source>
</evidence>
<proteinExistence type="predicted"/>
<dbReference type="EMBL" id="VIGW01000001">
    <property type="protein sequence ID" value="TWS21160.1"/>
    <property type="molecule type" value="Genomic_DNA"/>
</dbReference>
<evidence type="ECO:0000256" key="1">
    <source>
        <dbReference type="SAM" id="MobiDB-lite"/>
    </source>
</evidence>
<protein>
    <submittedName>
        <fullName evidence="3">DUF4253 domain-containing protein</fullName>
    </submittedName>
</protein>
<dbReference type="Pfam" id="PF14062">
    <property type="entry name" value="DUF4253"/>
    <property type="match status" value="1"/>
</dbReference>
<dbReference type="OrthoDB" id="7839592at2"/>